<dbReference type="RefSeq" id="WP_353646780.1">
    <property type="nucleotide sequence ID" value="NZ_CP159256.1"/>
</dbReference>
<name>A0AAU8D0M6_9HYPH</name>
<organism evidence="5">
    <name type="scientific">Mesorhizobium sp. WSM2240</name>
    <dbReference type="NCBI Taxonomy" id="3228851"/>
    <lineage>
        <taxon>Bacteria</taxon>
        <taxon>Pseudomonadati</taxon>
        <taxon>Pseudomonadota</taxon>
        <taxon>Alphaproteobacteria</taxon>
        <taxon>Hyphomicrobiales</taxon>
        <taxon>Phyllobacteriaceae</taxon>
        <taxon>Mesorhizobium</taxon>
    </lineage>
</organism>
<dbReference type="InterPro" id="IPR010258">
    <property type="entry name" value="Conjugal_tfr_TrbG/VirB9/CagX"/>
</dbReference>
<dbReference type="Pfam" id="PF03524">
    <property type="entry name" value="CagX"/>
    <property type="match status" value="1"/>
</dbReference>
<keyword evidence="2 4" id="KW-0732">Signal</keyword>
<evidence type="ECO:0000256" key="3">
    <source>
        <dbReference type="SAM" id="MobiDB-lite"/>
    </source>
</evidence>
<feature type="region of interest" description="Disordered" evidence="3">
    <location>
        <begin position="251"/>
        <end position="271"/>
    </location>
</feature>
<reference evidence="5" key="1">
    <citation type="submission" date="2024-06" db="EMBL/GenBank/DDBJ databases">
        <title>Mesorhizobium karijinii sp. nov., a symbiont of the iconic Swainsona formosa from arid Australia.</title>
        <authorList>
            <person name="Hill Y.J."/>
            <person name="Watkin E.L.J."/>
            <person name="O'Hara G.W."/>
            <person name="Terpolilli J."/>
            <person name="Tye M.L."/>
            <person name="Kohlmeier M.G."/>
        </authorList>
    </citation>
    <scope>NUCLEOTIDE SEQUENCE</scope>
    <source>
        <strain evidence="5">WSM2240</strain>
        <plasmid evidence="5">pMk2240A</plasmid>
    </source>
</reference>
<sequence>MRGRSFVTAVALIGAGAVGPALAAQTPKGGSLDPRVTSVTYQENNVVQVFATYGISTMIIFDEDEKFETISLGDTESWQVVPAEKGNLLFVKPIAKDVATNMNVVTDKRIYYLELHDFAPEAGRKVFGIRFHYPEKNLNAALRQEAEQRAAWPNISGIDKANVNIDYSFSGDARLKPDMVFDDGNKTFFKFDRRVPAIFAVNSDFSETLRNFRREGEYIVVDGAATQFTLRDGDQWICIFNLRKPDFAAPDPAILGPAENDQATRRRRSGN</sequence>
<dbReference type="CDD" id="cd06911">
    <property type="entry name" value="VirB9_CagX_TrbG"/>
    <property type="match status" value="1"/>
</dbReference>
<dbReference type="EMBL" id="CP159256">
    <property type="protein sequence ID" value="XCG52577.1"/>
    <property type="molecule type" value="Genomic_DNA"/>
</dbReference>
<evidence type="ECO:0000256" key="4">
    <source>
        <dbReference type="SAM" id="SignalP"/>
    </source>
</evidence>
<dbReference type="InterPro" id="IPR038161">
    <property type="entry name" value="VirB9/CagX/TrbG_C_sf"/>
</dbReference>
<feature type="signal peptide" evidence="4">
    <location>
        <begin position="1"/>
        <end position="23"/>
    </location>
</feature>
<gene>
    <name evidence="5" type="ORF">ABVK50_31110</name>
</gene>
<keyword evidence="5" id="KW-0614">Plasmid</keyword>
<proteinExistence type="inferred from homology"/>
<dbReference type="AlphaFoldDB" id="A0AAU8D0M6"/>
<feature type="chain" id="PRO_5043425883" evidence="4">
    <location>
        <begin position="24"/>
        <end position="271"/>
    </location>
</feature>
<dbReference type="InterPro" id="IPR033645">
    <property type="entry name" value="VirB9/CagX/TrbG_C"/>
</dbReference>
<accession>A0AAU8D0M6</accession>
<dbReference type="Gene3D" id="2.60.40.2500">
    <property type="match status" value="1"/>
</dbReference>
<evidence type="ECO:0000256" key="2">
    <source>
        <dbReference type="ARBA" id="ARBA00022729"/>
    </source>
</evidence>
<evidence type="ECO:0000313" key="5">
    <source>
        <dbReference type="EMBL" id="XCG52577.1"/>
    </source>
</evidence>
<protein>
    <submittedName>
        <fullName evidence="5">TrbG/VirB9 family P-type conjugative transfer protein</fullName>
    </submittedName>
</protein>
<geneLocation type="plasmid" evidence="5">
    <name>pMk2240A</name>
</geneLocation>
<evidence type="ECO:0000256" key="1">
    <source>
        <dbReference type="ARBA" id="ARBA00006135"/>
    </source>
</evidence>
<comment type="similarity">
    <text evidence="1">Belongs to the TrbG/VirB9 family.</text>
</comment>